<dbReference type="Proteomes" id="UP001150614">
    <property type="component" value="Unassembled WGS sequence"/>
</dbReference>
<name>A0ABT5RP66_9PSED</name>
<comment type="caution">
    <text evidence="1">The sequence shown here is derived from an EMBL/GenBank/DDBJ whole genome shotgun (WGS) entry which is preliminary data.</text>
</comment>
<evidence type="ECO:0008006" key="3">
    <source>
        <dbReference type="Google" id="ProtNLM"/>
    </source>
</evidence>
<reference evidence="1" key="1">
    <citation type="submission" date="2022-07" db="EMBL/GenBank/DDBJ databases">
        <title>Draft genome of Pseudomonas carnis strain LP isolated from cheese.</title>
        <authorList>
            <person name="Wolfe B.E."/>
        </authorList>
    </citation>
    <scope>NUCLEOTIDE SEQUENCE</scope>
    <source>
        <strain evidence="1">LP</strain>
    </source>
</reference>
<proteinExistence type="predicted"/>
<protein>
    <recommendedName>
        <fullName evidence="3">Transposase</fullName>
    </recommendedName>
</protein>
<sequence length="61" mass="6849">MLDDLLATLFAAIEAELQAVNPQTALAEPLQQYKRTQPLKQFPCPQYITTGKHSVRLRLPA</sequence>
<evidence type="ECO:0000313" key="1">
    <source>
        <dbReference type="EMBL" id="MDD1946993.1"/>
    </source>
</evidence>
<dbReference type="RefSeq" id="WP_274129091.1">
    <property type="nucleotide sequence ID" value="NZ_JANCLL010000037.1"/>
</dbReference>
<dbReference type="EMBL" id="JANCLL010000037">
    <property type="protein sequence ID" value="MDD1946993.1"/>
    <property type="molecule type" value="Genomic_DNA"/>
</dbReference>
<gene>
    <name evidence="1" type="ORF">NMG11_24535</name>
</gene>
<organism evidence="1 2">
    <name type="scientific">Pseudomonas carnis</name>
    <dbReference type="NCBI Taxonomy" id="2487355"/>
    <lineage>
        <taxon>Bacteria</taxon>
        <taxon>Pseudomonadati</taxon>
        <taxon>Pseudomonadota</taxon>
        <taxon>Gammaproteobacteria</taxon>
        <taxon>Pseudomonadales</taxon>
        <taxon>Pseudomonadaceae</taxon>
        <taxon>Pseudomonas</taxon>
    </lineage>
</organism>
<evidence type="ECO:0000313" key="2">
    <source>
        <dbReference type="Proteomes" id="UP001150614"/>
    </source>
</evidence>
<accession>A0ABT5RP66</accession>
<keyword evidence="2" id="KW-1185">Reference proteome</keyword>